<feature type="transmembrane region" description="Helical" evidence="9">
    <location>
        <begin position="6"/>
        <end position="29"/>
    </location>
</feature>
<keyword evidence="9" id="KW-0830">Ubiquinone</keyword>
<geneLocation type="mitochondrion" evidence="10"/>
<dbReference type="RefSeq" id="YP_008378736.1">
    <property type="nucleotide sequence ID" value="NC_021933.1"/>
</dbReference>
<evidence type="ECO:0000256" key="8">
    <source>
        <dbReference type="ARBA" id="ARBA00049551"/>
    </source>
</evidence>
<gene>
    <name evidence="10" type="primary">ND3</name>
</gene>
<dbReference type="EC" id="7.1.1.2" evidence="9"/>
<evidence type="ECO:0000256" key="5">
    <source>
        <dbReference type="ARBA" id="ARBA00022692"/>
    </source>
</evidence>
<name>S4T1K8_APPFA</name>
<comment type="function">
    <text evidence="9">Core subunit of the mitochondrial membrane respiratory chain NADH dehydrogenase (Complex I) which catalyzes electron transfer from NADH through the respiratory chain, using ubiquinone as an electron acceptor. Essential for the catalytic activity of complex I.</text>
</comment>
<feature type="transmembrane region" description="Helical" evidence="9">
    <location>
        <begin position="86"/>
        <end position="109"/>
    </location>
</feature>
<keyword evidence="9" id="KW-1278">Translocase</keyword>
<keyword evidence="9" id="KW-0249">Electron transport</keyword>
<evidence type="ECO:0000313" key="10">
    <source>
        <dbReference type="EMBL" id="AFR77033.1"/>
    </source>
</evidence>
<keyword evidence="5 9" id="KW-0812">Transmembrane</keyword>
<reference evidence="10" key="1">
    <citation type="journal article" date="2013" name="PLoS ONE">
        <title>Arthropod phylogenetics in light of three novel millipede (myriapoda: diplopoda) mitochondrial genomes with comments on the appropriateness of mitochondrial genome sequence data for inferring deep level relationships.</title>
        <authorList>
            <person name="Brewer M.S."/>
            <person name="Swafford L."/>
            <person name="Spruill C.L."/>
            <person name="Bond J.E."/>
        </authorList>
    </citation>
    <scope>NUCLEOTIDE SEQUENCE</scope>
</reference>
<sequence length="120" mass="13326">MKQVVGILVVYVIFFSLGLILSLVAWRIVSLGVSSEDKLSSFECGFVSFQGSRLAFSLQFFLIAIVFLIFDVEIALVLPIPVVFDLVSYGVVFLVFSVFGFVVLGGLYYEWGCGVLDWAY</sequence>
<feature type="transmembrane region" description="Helical" evidence="9">
    <location>
        <begin position="60"/>
        <end position="80"/>
    </location>
</feature>
<evidence type="ECO:0000256" key="2">
    <source>
        <dbReference type="ARBA" id="ARBA00008472"/>
    </source>
</evidence>
<protein>
    <recommendedName>
        <fullName evidence="3 9">NADH-ubiquinone oxidoreductase chain 3</fullName>
        <ecNumber evidence="9">7.1.1.2</ecNumber>
    </recommendedName>
</protein>
<keyword evidence="4 9" id="KW-0813">Transport</keyword>
<comment type="similarity">
    <text evidence="2 9">Belongs to the complex I subunit 3 family.</text>
</comment>
<dbReference type="PANTHER" id="PTHR11058">
    <property type="entry name" value="NADH-UBIQUINONE OXIDOREDUCTASE CHAIN 3"/>
    <property type="match status" value="1"/>
</dbReference>
<dbReference type="AlphaFoldDB" id="S4T1K8"/>
<dbReference type="GO" id="GO:0031966">
    <property type="term" value="C:mitochondrial membrane"/>
    <property type="evidence" value="ECO:0007669"/>
    <property type="project" value="UniProtKB-SubCell"/>
</dbReference>
<evidence type="ECO:0000256" key="4">
    <source>
        <dbReference type="ARBA" id="ARBA00022448"/>
    </source>
</evidence>
<dbReference type="GO" id="GO:0008137">
    <property type="term" value="F:NADH dehydrogenase (ubiquinone) activity"/>
    <property type="evidence" value="ECO:0007669"/>
    <property type="project" value="UniProtKB-UniRule"/>
</dbReference>
<keyword evidence="9 10" id="KW-0496">Mitochondrion</keyword>
<dbReference type="GO" id="GO:0030964">
    <property type="term" value="C:NADH dehydrogenase complex"/>
    <property type="evidence" value="ECO:0007669"/>
    <property type="project" value="TreeGrafter"/>
</dbReference>
<dbReference type="EMBL" id="JX437063">
    <property type="protein sequence ID" value="AFR77033.1"/>
    <property type="molecule type" value="Genomic_DNA"/>
</dbReference>
<dbReference type="PANTHER" id="PTHR11058:SF9">
    <property type="entry name" value="NADH-UBIQUINONE OXIDOREDUCTASE CHAIN 3"/>
    <property type="match status" value="1"/>
</dbReference>
<keyword evidence="7 9" id="KW-0472">Membrane</keyword>
<comment type="subcellular location">
    <subcellularLocation>
        <location evidence="1">Membrane</location>
    </subcellularLocation>
    <subcellularLocation>
        <location evidence="9">Mitochondrion membrane</location>
        <topology evidence="9">Multi-pass membrane protein</topology>
    </subcellularLocation>
</comment>
<evidence type="ECO:0000256" key="9">
    <source>
        <dbReference type="RuleBase" id="RU003640"/>
    </source>
</evidence>
<dbReference type="Gene3D" id="1.20.58.1610">
    <property type="entry name" value="NADH:ubiquinone/plastoquinone oxidoreductase, chain 3"/>
    <property type="match status" value="1"/>
</dbReference>
<dbReference type="CTD" id="4537"/>
<evidence type="ECO:0000256" key="7">
    <source>
        <dbReference type="ARBA" id="ARBA00023136"/>
    </source>
</evidence>
<proteinExistence type="inferred from homology"/>
<evidence type="ECO:0000256" key="6">
    <source>
        <dbReference type="ARBA" id="ARBA00022989"/>
    </source>
</evidence>
<dbReference type="InterPro" id="IPR038430">
    <property type="entry name" value="NDAH_ubi_oxred_su3_sf"/>
</dbReference>
<evidence type="ECO:0000256" key="3">
    <source>
        <dbReference type="ARBA" id="ARBA00021007"/>
    </source>
</evidence>
<keyword evidence="9" id="KW-0679">Respiratory chain</keyword>
<evidence type="ECO:0000256" key="1">
    <source>
        <dbReference type="ARBA" id="ARBA00004370"/>
    </source>
</evidence>
<organism evidence="10">
    <name type="scientific">Appalachioria falcifera</name>
    <name type="common">Millipede</name>
    <name type="synonym">Brachoria falcifera</name>
    <dbReference type="NCBI Taxonomy" id="382869"/>
    <lineage>
        <taxon>Eukaryota</taxon>
        <taxon>Metazoa</taxon>
        <taxon>Ecdysozoa</taxon>
        <taxon>Arthropoda</taxon>
        <taxon>Myriapoda</taxon>
        <taxon>Diplopoda</taxon>
        <taxon>Helminthomorpha</taxon>
        <taxon>Polydesmida</taxon>
        <taxon>Xystodesmidae</taxon>
        <taxon>Xystodesminae</taxon>
        <taxon>Apheloriini</taxon>
        <taxon>Appalachioria</taxon>
    </lineage>
</organism>
<dbReference type="Pfam" id="PF00507">
    <property type="entry name" value="Oxidored_q4"/>
    <property type="match status" value="1"/>
</dbReference>
<comment type="catalytic activity">
    <reaction evidence="8 9">
        <text>a ubiquinone + NADH + 5 H(+)(in) = a ubiquinol + NAD(+) + 4 H(+)(out)</text>
        <dbReference type="Rhea" id="RHEA:29091"/>
        <dbReference type="Rhea" id="RHEA-COMP:9565"/>
        <dbReference type="Rhea" id="RHEA-COMP:9566"/>
        <dbReference type="ChEBI" id="CHEBI:15378"/>
        <dbReference type="ChEBI" id="CHEBI:16389"/>
        <dbReference type="ChEBI" id="CHEBI:17976"/>
        <dbReference type="ChEBI" id="CHEBI:57540"/>
        <dbReference type="ChEBI" id="CHEBI:57945"/>
        <dbReference type="EC" id="7.1.1.2"/>
    </reaction>
</comment>
<dbReference type="InterPro" id="IPR000440">
    <property type="entry name" value="NADH_UbQ/plastoQ_OxRdtase_su3"/>
</dbReference>
<keyword evidence="6 9" id="KW-1133">Transmembrane helix</keyword>
<dbReference type="GeneID" id="16488852"/>
<accession>S4T1K8</accession>
<keyword evidence="9" id="KW-0520">NAD</keyword>